<protein>
    <submittedName>
        <fullName evidence="2">Uncharacterized protein</fullName>
    </submittedName>
</protein>
<dbReference type="EMBL" id="CP000092">
    <property type="protein sequence ID" value="AAZ65724.1"/>
    <property type="molecule type" value="Genomic_DNA"/>
</dbReference>
<reference evidence="2" key="1">
    <citation type="submission" date="2005-08" db="EMBL/GenBank/DDBJ databases">
        <title>Complete sequence of a megaplasmid of Ralstonia eutropha JMP134.</title>
        <authorList>
            <person name="Copeland A."/>
            <person name="Lucas S."/>
            <person name="Lapidus A."/>
            <person name="Barry K."/>
            <person name="Detter J.C."/>
            <person name="Glavina T."/>
            <person name="Hammon N."/>
            <person name="Israni S."/>
            <person name="Pitluck S."/>
            <person name="Goltsman E."/>
            <person name="Martinez M."/>
            <person name="Vergez L."/>
            <person name="Larimer F."/>
            <person name="Land M."/>
            <person name="Lykidis A."/>
            <person name="Richardson P."/>
        </authorList>
    </citation>
    <scope>NUCLEOTIDE SEQUENCE [LARGE SCALE GENOMIC DNA]</scope>
    <source>
        <strain evidence="2">JMP134</strain>
        <plasmid evidence="2">megaplasmid</plasmid>
    </source>
</reference>
<name>Q46MB0_CUPPJ</name>
<accession>Q46MB0</accession>
<geneLocation type="plasmid" evidence="2">
    <name>megaplasmid</name>
</geneLocation>
<proteinExistence type="predicted"/>
<dbReference type="AlphaFoldDB" id="Q46MB0"/>
<evidence type="ECO:0000256" key="1">
    <source>
        <dbReference type="SAM" id="MobiDB-lite"/>
    </source>
</evidence>
<organism evidence="2">
    <name type="scientific">Cupriavidus pinatubonensis (strain JMP 134 / LMG 1197)</name>
    <name type="common">Cupriavidus necator (strain JMP 134)</name>
    <dbReference type="NCBI Taxonomy" id="264198"/>
    <lineage>
        <taxon>Bacteria</taxon>
        <taxon>Pseudomonadati</taxon>
        <taxon>Pseudomonadota</taxon>
        <taxon>Betaproteobacteria</taxon>
        <taxon>Burkholderiales</taxon>
        <taxon>Burkholderiaceae</taxon>
        <taxon>Cupriavidus</taxon>
    </lineage>
</organism>
<gene>
    <name evidence="2" type="ordered locus">Reut_C6423</name>
</gene>
<feature type="region of interest" description="Disordered" evidence="1">
    <location>
        <begin position="28"/>
        <end position="75"/>
    </location>
</feature>
<sequence>MKTGELTMAIAEATRLDRDQFGRTGLAWSQRLPTLPGSAKVPERATWKPGKKKPATKAGTNPSRRKGGDGHSINPYANSCMAGFWALL</sequence>
<keyword evidence="2" id="KW-0614">Plasmid</keyword>
<dbReference type="HOGENOM" id="CLU_2463890_0_0_4"/>
<evidence type="ECO:0000313" key="2">
    <source>
        <dbReference type="EMBL" id="AAZ65724.1"/>
    </source>
</evidence>
<dbReference type="KEGG" id="reu:Reut_C6423"/>